<dbReference type="InParanoid" id="A0A1C7N3C8"/>
<accession>A0A1C7N3C8</accession>
<protein>
    <submittedName>
        <fullName evidence="2">Uncharacterized protein</fullName>
    </submittedName>
</protein>
<feature type="non-terminal residue" evidence="2">
    <location>
        <position position="1"/>
    </location>
</feature>
<evidence type="ECO:0000313" key="2">
    <source>
        <dbReference type="EMBL" id="OBZ83498.1"/>
    </source>
</evidence>
<comment type="caution">
    <text evidence="2">The sequence shown here is derived from an EMBL/GenBank/DDBJ whole genome shotgun (WGS) entry which is preliminary data.</text>
</comment>
<dbReference type="EMBL" id="LUGH01000652">
    <property type="protein sequence ID" value="OBZ83498.1"/>
    <property type="molecule type" value="Genomic_DNA"/>
</dbReference>
<name>A0A1C7N3C8_9FUNG</name>
<dbReference type="AlphaFoldDB" id="A0A1C7N3C8"/>
<reference evidence="2 3" key="1">
    <citation type="submission" date="2016-03" db="EMBL/GenBank/DDBJ databases">
        <title>Choanephora cucurbitarum.</title>
        <authorList>
            <person name="Min B."/>
            <person name="Park H."/>
            <person name="Park J.-H."/>
            <person name="Shin H.-D."/>
            <person name="Choi I.-G."/>
        </authorList>
    </citation>
    <scope>NUCLEOTIDE SEQUENCE [LARGE SCALE GENOMIC DNA]</scope>
    <source>
        <strain evidence="2 3">KUS-F28377</strain>
    </source>
</reference>
<sequence length="433" mass="50156">CYNSWQLLKGSWTKRYKELLKKVTENDSKQYKALSYVEDSVWQTLYQQRYVEENDPLKQSLFDWCTKKFVGDDDEFDTSMIIDEVKALEKKEVKTIRDSLRIMSAKFLMAFSVLTHTQKCVLKLAVSDIINLNTTKYFREYLLHLDVDKQQELSALQPPSLLSEEETKAIKATFAEHKKALFVDKMPILCDTTQGKKGQIGYVMTVMKNKFVEWQREGGDDDDEEEEEESTRKKRKRSFELDESDVVQIVKEILNALFADTLLRWKSGEKTTESCKKMKIQNEMSSSVKGSCRNIMGRRSDIILYNSKKVPLCLSEVKDGRSTTETTSQESKSIRCTKSLQVYNTCLSGSSSIWSLDWCGTRGYIYHLKRHEEVDVVLPGKTLSIPKTKEELDDLESTLLALYELKNFLVEYEGSLKEDFDANHDEGYIFHTP</sequence>
<organism evidence="2 3">
    <name type="scientific">Choanephora cucurbitarum</name>
    <dbReference type="NCBI Taxonomy" id="101091"/>
    <lineage>
        <taxon>Eukaryota</taxon>
        <taxon>Fungi</taxon>
        <taxon>Fungi incertae sedis</taxon>
        <taxon>Mucoromycota</taxon>
        <taxon>Mucoromycotina</taxon>
        <taxon>Mucoromycetes</taxon>
        <taxon>Mucorales</taxon>
        <taxon>Mucorineae</taxon>
        <taxon>Choanephoraceae</taxon>
        <taxon>Choanephoroideae</taxon>
        <taxon>Choanephora</taxon>
    </lineage>
</organism>
<proteinExistence type="predicted"/>
<feature type="region of interest" description="Disordered" evidence="1">
    <location>
        <begin position="215"/>
        <end position="237"/>
    </location>
</feature>
<feature type="compositionally biased region" description="Acidic residues" evidence="1">
    <location>
        <begin position="219"/>
        <end position="229"/>
    </location>
</feature>
<evidence type="ECO:0000256" key="1">
    <source>
        <dbReference type="SAM" id="MobiDB-lite"/>
    </source>
</evidence>
<dbReference type="Proteomes" id="UP000093000">
    <property type="component" value="Unassembled WGS sequence"/>
</dbReference>
<gene>
    <name evidence="2" type="ORF">A0J61_08456</name>
</gene>
<keyword evidence="3" id="KW-1185">Reference proteome</keyword>
<dbReference type="OrthoDB" id="10395023at2759"/>
<evidence type="ECO:0000313" key="3">
    <source>
        <dbReference type="Proteomes" id="UP000093000"/>
    </source>
</evidence>